<reference evidence="2 3" key="1">
    <citation type="journal article" date="2020" name="Int. J. Syst. Evol. Microbiol.">
        <title>Novel acetic acid bacteria from cider fermentations: Acetobacter conturbans sp. nov. and Acetobacter fallax sp. nov.</title>
        <authorList>
            <person name="Sombolestani A.S."/>
            <person name="Cleenwerck I."/>
            <person name="Cnockaert M."/>
            <person name="Borremans W."/>
            <person name="Wieme A.D."/>
            <person name="De Vuyst L."/>
            <person name="Vandamme P."/>
        </authorList>
    </citation>
    <scope>NUCLEOTIDE SEQUENCE [LARGE SCALE GENOMIC DNA]</scope>
    <source>
        <strain evidence="2 3">LMG 23848</strain>
    </source>
</reference>
<accession>A0ABX0KHR7</accession>
<evidence type="ECO:0000313" key="3">
    <source>
        <dbReference type="Proteomes" id="UP000657200"/>
    </source>
</evidence>
<keyword evidence="3" id="KW-1185">Reference proteome</keyword>
<gene>
    <name evidence="2" type="ORF">GOB80_00545</name>
</gene>
<dbReference type="RefSeq" id="WP_157065325.1">
    <property type="nucleotide sequence ID" value="NZ_LN609302.1"/>
</dbReference>
<sequence>MPTHQALADTLPNQPKPETYRPVDPTNTSDRTDALNARSLARSQPVRPTAPQIPQPHPTEGTIAKGTGVVAPELLEAPVYNPADRR</sequence>
<comment type="caution">
    <text evidence="2">The sequence shown here is derived from an EMBL/GenBank/DDBJ whole genome shotgun (WGS) entry which is preliminary data.</text>
</comment>
<feature type="region of interest" description="Disordered" evidence="1">
    <location>
        <begin position="1"/>
        <end position="64"/>
    </location>
</feature>
<proteinExistence type="predicted"/>
<evidence type="ECO:0000256" key="1">
    <source>
        <dbReference type="SAM" id="MobiDB-lite"/>
    </source>
</evidence>
<protein>
    <submittedName>
        <fullName evidence="2">Uncharacterized protein</fullName>
    </submittedName>
</protein>
<dbReference type="EMBL" id="WOTE01000001">
    <property type="protein sequence ID" value="NHO38183.1"/>
    <property type="molecule type" value="Genomic_DNA"/>
</dbReference>
<dbReference type="Proteomes" id="UP000657200">
    <property type="component" value="Unassembled WGS sequence"/>
</dbReference>
<organism evidence="2 3">
    <name type="scientific">Acetobacter ghanensis</name>
    <dbReference type="NCBI Taxonomy" id="431306"/>
    <lineage>
        <taxon>Bacteria</taxon>
        <taxon>Pseudomonadati</taxon>
        <taxon>Pseudomonadota</taxon>
        <taxon>Alphaproteobacteria</taxon>
        <taxon>Acetobacterales</taxon>
        <taxon>Acetobacteraceae</taxon>
        <taxon>Acetobacter</taxon>
    </lineage>
</organism>
<name>A0ABX0KHR7_9PROT</name>
<evidence type="ECO:0000313" key="2">
    <source>
        <dbReference type="EMBL" id="NHO38183.1"/>
    </source>
</evidence>